<name>A0A2H0KSD4_9BACT</name>
<accession>A0A2H0KSD4</accession>
<sequence>MSFFDKILGRSKIKGNCLLALDIGTEFVKALIVRIDENNKKGEIIGAGFEPQKTSHMIAGAVTDIPGVAQTCRKAIETGQKEAKEKISQAVIGIAGEFVKGATFSFACEREDQKQKIELPELKNIIQKIQWKAFNKIRQDLAEESGISEIEVKLINATIVDVKIDGYQVTNPLGFQGREITLGVFNAYAPLMHLGAINSIAKALNLELLFIAAEPYAIARSVDIEGGGDAIFIDIGGGTTDIALMRQGGLEGIKSFALGGRAFTKRLCDNLSLDFAQAEQIKLKYSSGEISSGVKKKISDIFRQDIKVWLSGVNLALNEFSKLSPLPPKILLCGGGSSLLGIKKALESGEWIHDLPVLQAPEVNFIDPAKIISIEDKTGRLKEPKDVTPLALASLSTQLLGEEEGLFAPMLRRAIRLMQT</sequence>
<dbReference type="Pfam" id="PF14450">
    <property type="entry name" value="FtsA"/>
    <property type="match status" value="1"/>
</dbReference>
<dbReference type="Proteomes" id="UP000229317">
    <property type="component" value="Unassembled WGS sequence"/>
</dbReference>
<dbReference type="SMART" id="SM00842">
    <property type="entry name" value="FtsA"/>
    <property type="match status" value="1"/>
</dbReference>
<feature type="domain" description="SHS2" evidence="1">
    <location>
        <begin position="18"/>
        <end position="222"/>
    </location>
</feature>
<dbReference type="AlphaFoldDB" id="A0A2H0KSD4"/>
<dbReference type="InterPro" id="IPR050696">
    <property type="entry name" value="FtsA/MreB"/>
</dbReference>
<protein>
    <recommendedName>
        <fullName evidence="1">SHS2 domain-containing protein</fullName>
    </recommendedName>
</protein>
<dbReference type="SUPFAM" id="SSF53067">
    <property type="entry name" value="Actin-like ATPase domain"/>
    <property type="match status" value="1"/>
</dbReference>
<reference evidence="2 3" key="1">
    <citation type="submission" date="2017-09" db="EMBL/GenBank/DDBJ databases">
        <title>Depth-based differentiation of microbial function through sediment-hosted aquifers and enrichment of novel symbionts in the deep terrestrial subsurface.</title>
        <authorList>
            <person name="Probst A.J."/>
            <person name="Ladd B."/>
            <person name="Jarett J.K."/>
            <person name="Geller-Mcgrath D.E."/>
            <person name="Sieber C.M."/>
            <person name="Emerson J.B."/>
            <person name="Anantharaman K."/>
            <person name="Thomas B.C."/>
            <person name="Malmstrom R."/>
            <person name="Stieglmeier M."/>
            <person name="Klingl A."/>
            <person name="Woyke T."/>
            <person name="Ryan C.M."/>
            <person name="Banfield J.F."/>
        </authorList>
    </citation>
    <scope>NUCLEOTIDE SEQUENCE [LARGE SCALE GENOMIC DNA]</scope>
    <source>
        <strain evidence="2">CG11_big_fil_rev_8_21_14_0_20_40_15</strain>
    </source>
</reference>
<evidence type="ECO:0000313" key="2">
    <source>
        <dbReference type="EMBL" id="PIQ75073.1"/>
    </source>
</evidence>
<dbReference type="Gene3D" id="3.30.420.40">
    <property type="match status" value="2"/>
</dbReference>
<evidence type="ECO:0000313" key="3">
    <source>
        <dbReference type="Proteomes" id="UP000229317"/>
    </source>
</evidence>
<organism evidence="2 3">
    <name type="scientific">Candidatus Portnoybacteria bacterium CG11_big_fil_rev_8_21_14_0_20_40_15</name>
    <dbReference type="NCBI Taxonomy" id="1974817"/>
    <lineage>
        <taxon>Bacteria</taxon>
        <taxon>Candidatus Portnoyibacteriota</taxon>
    </lineage>
</organism>
<dbReference type="InterPro" id="IPR003494">
    <property type="entry name" value="SHS2_FtsA"/>
</dbReference>
<proteinExistence type="predicted"/>
<comment type="caution">
    <text evidence="2">The sequence shown here is derived from an EMBL/GenBank/DDBJ whole genome shotgun (WGS) entry which is preliminary data.</text>
</comment>
<gene>
    <name evidence="2" type="ORF">COV84_03200</name>
</gene>
<dbReference type="InterPro" id="IPR043129">
    <property type="entry name" value="ATPase_NBD"/>
</dbReference>
<dbReference type="EMBL" id="PCVO01000048">
    <property type="protein sequence ID" value="PIQ75073.1"/>
    <property type="molecule type" value="Genomic_DNA"/>
</dbReference>
<evidence type="ECO:0000259" key="1">
    <source>
        <dbReference type="SMART" id="SM00842"/>
    </source>
</evidence>
<dbReference type="PANTHER" id="PTHR32432">
    <property type="entry name" value="CELL DIVISION PROTEIN FTSA-RELATED"/>
    <property type="match status" value="1"/>
</dbReference>
<dbReference type="GO" id="GO:0051301">
    <property type="term" value="P:cell division"/>
    <property type="evidence" value="ECO:0007669"/>
    <property type="project" value="InterPro"/>
</dbReference>